<proteinExistence type="predicted"/>
<protein>
    <submittedName>
        <fullName evidence="1">Uncharacterized protein</fullName>
    </submittedName>
</protein>
<sequence length="42" mass="4510">MFNAKVAWPKLPHGKRVACKDAKFSALAENTRGGRPPGTPFG</sequence>
<evidence type="ECO:0000313" key="1">
    <source>
        <dbReference type="EMBL" id="ELQ69511.1"/>
    </source>
</evidence>
<reference evidence="1" key="1">
    <citation type="journal article" date="2012" name="PLoS Genet.">
        <title>Comparative analysis of the genomes of two field isolates of the rice blast fungus Magnaporthe oryzae.</title>
        <authorList>
            <person name="Xue M."/>
            <person name="Yang J."/>
            <person name="Li Z."/>
            <person name="Hu S."/>
            <person name="Yao N."/>
            <person name="Dean R.A."/>
            <person name="Zhao W."/>
            <person name="Shen M."/>
            <person name="Zhang H."/>
            <person name="Li C."/>
            <person name="Liu L."/>
            <person name="Cao L."/>
            <person name="Xu X."/>
            <person name="Xing Y."/>
            <person name="Hsiang T."/>
            <person name="Zhang Z."/>
            <person name="Xu J.R."/>
            <person name="Peng Y.L."/>
        </authorList>
    </citation>
    <scope>NUCLEOTIDE SEQUENCE [LARGE SCALE GENOMIC DNA]</scope>
    <source>
        <strain evidence="1">P131</strain>
    </source>
</reference>
<gene>
    <name evidence="1" type="ORF">OOW_P131scaffold00149g21</name>
</gene>
<dbReference type="EMBL" id="JH795071">
    <property type="protein sequence ID" value="ELQ69511.1"/>
    <property type="molecule type" value="Genomic_DNA"/>
</dbReference>
<organism>
    <name type="scientific">Pyricularia oryzae (strain P131)</name>
    <name type="common">Rice blast fungus</name>
    <name type="synonym">Magnaporthe oryzae</name>
    <dbReference type="NCBI Taxonomy" id="1143193"/>
    <lineage>
        <taxon>Eukaryota</taxon>
        <taxon>Fungi</taxon>
        <taxon>Dikarya</taxon>
        <taxon>Ascomycota</taxon>
        <taxon>Pezizomycotina</taxon>
        <taxon>Sordariomycetes</taxon>
        <taxon>Sordariomycetidae</taxon>
        <taxon>Magnaporthales</taxon>
        <taxon>Pyriculariaceae</taxon>
        <taxon>Pyricularia</taxon>
    </lineage>
</organism>
<name>L7JMP4_PYRO1</name>
<dbReference type="AlphaFoldDB" id="L7JMP4"/>
<accession>L7JMP4</accession>